<gene>
    <name evidence="1" type="ORF">Mettu_3917</name>
</gene>
<evidence type="ECO:0000313" key="1">
    <source>
        <dbReference type="EMBL" id="EGW20768.1"/>
    </source>
</evidence>
<dbReference type="EMBL" id="JH109153">
    <property type="protein sequence ID" value="EGW20768.1"/>
    <property type="molecule type" value="Genomic_DNA"/>
</dbReference>
<dbReference type="HOGENOM" id="CLU_3272714_0_0_6"/>
<keyword evidence="2" id="KW-1185">Reference proteome</keyword>
<reference evidence="1 2" key="1">
    <citation type="submission" date="2011-06" db="EMBL/GenBank/DDBJ databases">
        <title>Genomic sequence of Methylobacter tundripaludum SV96.</title>
        <authorList>
            <consortium name="US DOE Joint Genome Institute"/>
            <person name="Lucas S."/>
            <person name="Han J."/>
            <person name="Lapidus A."/>
            <person name="Cheng J.-F."/>
            <person name="Goodwin L."/>
            <person name="Pitluck S."/>
            <person name="Held B."/>
            <person name="Detter J.C."/>
            <person name="Han C."/>
            <person name="Tapia R."/>
            <person name="Land M."/>
            <person name="Hauser L."/>
            <person name="Kyrpides N."/>
            <person name="Ivanova N."/>
            <person name="Ovchinnikova G."/>
            <person name="Pagani I."/>
            <person name="Klotz M.G."/>
            <person name="Dispirito A.A."/>
            <person name="Murrell J.C."/>
            <person name="Dunfield P."/>
            <person name="Kalyuzhnaya M.G."/>
            <person name="Svenning M."/>
            <person name="Trotsenko Y.A."/>
            <person name="Stein L.Y."/>
            <person name="Woyke T."/>
        </authorList>
    </citation>
    <scope>NUCLEOTIDE SEQUENCE [LARGE SCALE GENOMIC DNA]</scope>
    <source>
        <strain evidence="2">ATCC BAA-1195 / DSM 17260 / SV96</strain>
    </source>
</reference>
<dbReference type="STRING" id="697282.Mettu_3917"/>
<dbReference type="AlphaFoldDB" id="G3J0P6"/>
<dbReference type="Proteomes" id="UP000004664">
    <property type="component" value="Unassembled WGS sequence"/>
</dbReference>
<organism evidence="1 2">
    <name type="scientific">Methylobacter tundripaludum (strain ATCC BAA-1195 / DSM 17260 / SV96)</name>
    <dbReference type="NCBI Taxonomy" id="697282"/>
    <lineage>
        <taxon>Bacteria</taxon>
        <taxon>Pseudomonadati</taxon>
        <taxon>Pseudomonadota</taxon>
        <taxon>Gammaproteobacteria</taxon>
        <taxon>Methylococcales</taxon>
        <taxon>Methylococcaceae</taxon>
        <taxon>Methylobacter</taxon>
    </lineage>
</organism>
<accession>G3J0P6</accession>
<name>G3J0P6_METTV</name>
<proteinExistence type="predicted"/>
<protein>
    <submittedName>
        <fullName evidence="1">Uncharacterized protein</fullName>
    </submittedName>
</protein>
<sequence length="41" mass="4481">MDVEGGDIYSNQVSNQANNYLPQRALKAKARRVNLAGALYA</sequence>
<evidence type="ECO:0000313" key="2">
    <source>
        <dbReference type="Proteomes" id="UP000004664"/>
    </source>
</evidence>